<dbReference type="AlphaFoldDB" id="A0A8B7XGY0"/>
<feature type="compositionally biased region" description="Basic and acidic residues" evidence="1">
    <location>
        <begin position="477"/>
        <end position="504"/>
    </location>
</feature>
<protein>
    <submittedName>
        <fullName evidence="3">Eukaryotic translation initiation factor 5B-like</fullName>
    </submittedName>
</protein>
<keyword evidence="2" id="KW-1185">Reference proteome</keyword>
<organism evidence="2 3">
    <name type="scientific">Acanthaster planci</name>
    <name type="common">Crown-of-thorns starfish</name>
    <dbReference type="NCBI Taxonomy" id="133434"/>
    <lineage>
        <taxon>Eukaryota</taxon>
        <taxon>Metazoa</taxon>
        <taxon>Echinodermata</taxon>
        <taxon>Eleutherozoa</taxon>
        <taxon>Asterozoa</taxon>
        <taxon>Asteroidea</taxon>
        <taxon>Valvatacea</taxon>
        <taxon>Valvatida</taxon>
        <taxon>Acanthasteridae</taxon>
        <taxon>Acanthaster</taxon>
    </lineage>
</organism>
<evidence type="ECO:0000256" key="1">
    <source>
        <dbReference type="SAM" id="MobiDB-lite"/>
    </source>
</evidence>
<feature type="compositionally biased region" description="Basic and acidic residues" evidence="1">
    <location>
        <begin position="239"/>
        <end position="261"/>
    </location>
</feature>
<dbReference type="KEGG" id="aplc:110973491"/>
<feature type="compositionally biased region" description="Basic and acidic residues" evidence="1">
    <location>
        <begin position="274"/>
        <end position="290"/>
    </location>
</feature>
<feature type="compositionally biased region" description="Basic and acidic residues" evidence="1">
    <location>
        <begin position="307"/>
        <end position="317"/>
    </location>
</feature>
<feature type="compositionally biased region" description="Basic and acidic residues" evidence="1">
    <location>
        <begin position="333"/>
        <end position="398"/>
    </location>
</feature>
<feature type="compositionally biased region" description="Basic and acidic residues" evidence="1">
    <location>
        <begin position="192"/>
        <end position="212"/>
    </location>
</feature>
<feature type="region of interest" description="Disordered" evidence="1">
    <location>
        <begin position="192"/>
        <end position="221"/>
    </location>
</feature>
<dbReference type="RefSeq" id="XP_022080044.1">
    <property type="nucleotide sequence ID" value="XM_022224352.1"/>
</dbReference>
<gene>
    <name evidence="3" type="primary">LOC110973491</name>
</gene>
<feature type="compositionally biased region" description="Basic residues" evidence="1">
    <location>
        <begin position="460"/>
        <end position="469"/>
    </location>
</feature>
<evidence type="ECO:0000313" key="2">
    <source>
        <dbReference type="Proteomes" id="UP000694845"/>
    </source>
</evidence>
<feature type="compositionally biased region" description="Polar residues" evidence="1">
    <location>
        <begin position="424"/>
        <end position="454"/>
    </location>
</feature>
<dbReference type="Proteomes" id="UP000694845">
    <property type="component" value="Unplaced"/>
</dbReference>
<dbReference type="OrthoDB" id="10072174at2759"/>
<sequence length="542" mass="61234">MADSTAKVAKLVQLKLEDYFNRQRVEREFDPSGKGIHTTTPTVVQLELSYLQAAEQQWKANKKKKNAKQKSVDDEQAGEGTEDQMGPGASPSDSKEMTPEVSPGVTRNSRIKSRVKGSEIDRITKNAQTTLNQISVDKIHSVHRYRPHLILSERLDISKVAHVSHHVDAILNTQHAWDCAEENDDREAARKFVEEKNEQPIRKESVRRKEPDVTEDSGGKRKHTPLWLRLEMERVRKEAELEREASHKAKTGEETEDDHTLDVCLKTAQEDGDAGMRREEVSPWKPRTGEESEDQSLLAVSQEMEESSWKLKARAETEDQNLLADHQGMAGEETWKERKVGDSIAKGKDVRKDDDEMDKSKSKDKSVQKGADRDERMSDSEKSETLKKEFVGEKKGDENTCIENENDAVRKKREKSKREFKVPNDSSPCEKSYVSEQSKCVGHKSQQGNGQKGPSETKVMQKRGSRKTKSGGLPGGKESEKYGGDRATNKKECAGEDERGEGLTRQRAQGFTGKGEDFRVEEYVRSESVVSLTRVVHEEEQG</sequence>
<reference evidence="3" key="1">
    <citation type="submission" date="2025-08" db="UniProtKB">
        <authorList>
            <consortium name="RefSeq"/>
        </authorList>
    </citation>
    <scope>IDENTIFICATION</scope>
</reference>
<feature type="region of interest" description="Disordered" evidence="1">
    <location>
        <begin position="239"/>
        <end position="518"/>
    </location>
</feature>
<dbReference type="GeneID" id="110973491"/>
<name>A0A8B7XGY0_ACAPL</name>
<feature type="region of interest" description="Disordered" evidence="1">
    <location>
        <begin position="60"/>
        <end position="120"/>
    </location>
</feature>
<accession>A0A8B7XGY0</accession>
<evidence type="ECO:0000313" key="3">
    <source>
        <dbReference type="RefSeq" id="XP_022080044.1"/>
    </source>
</evidence>
<proteinExistence type="predicted"/>